<dbReference type="InterPro" id="IPR052379">
    <property type="entry name" value="Type_VII_TA_RNase"/>
</dbReference>
<organism evidence="5 6">
    <name type="scientific">Candidatus Sherwoodlollariibacterium unditelluris</name>
    <dbReference type="NCBI Taxonomy" id="1974757"/>
    <lineage>
        <taxon>Bacteria</taxon>
        <taxon>Pseudomonadati</taxon>
        <taxon>Candidatus Omnitrophota</taxon>
        <taxon>Candidatus Sherwoodlollariibacterium</taxon>
    </lineage>
</organism>
<dbReference type="NCBIfam" id="NF047751">
    <property type="entry name" value="HepT_toxin"/>
    <property type="match status" value="1"/>
</dbReference>
<comment type="similarity">
    <text evidence="4">Belongs to the HepT RNase toxin family.</text>
</comment>
<evidence type="ECO:0000313" key="6">
    <source>
        <dbReference type="Proteomes" id="UP000231292"/>
    </source>
</evidence>
<dbReference type="GO" id="GO:0110001">
    <property type="term" value="C:toxin-antitoxin complex"/>
    <property type="evidence" value="ECO:0007669"/>
    <property type="project" value="InterPro"/>
</dbReference>
<dbReference type="PANTHER" id="PTHR33397">
    <property type="entry name" value="UPF0331 PROTEIN YUTE"/>
    <property type="match status" value="1"/>
</dbReference>
<gene>
    <name evidence="5" type="ORF">COX41_02390</name>
</gene>
<protein>
    <recommendedName>
        <fullName evidence="7">DUF86 domain-containing protein</fullName>
    </recommendedName>
</protein>
<evidence type="ECO:0000256" key="3">
    <source>
        <dbReference type="ARBA" id="ARBA00022801"/>
    </source>
</evidence>
<dbReference type="InterPro" id="IPR037038">
    <property type="entry name" value="HepT-like_sf"/>
</dbReference>
<proteinExistence type="inferred from homology"/>
<dbReference type="EMBL" id="PCRK01000051">
    <property type="protein sequence ID" value="PIP19533.1"/>
    <property type="molecule type" value="Genomic_DNA"/>
</dbReference>
<dbReference type="Proteomes" id="UP000231292">
    <property type="component" value="Unassembled WGS sequence"/>
</dbReference>
<sequence length="139" mass="15769">MVNRDIVVAKMSNIQRNLNRLKEKQGISSADFLKDKDIQDIALLNLQAAIQGCVDIASHIISDNNWGVPGSMAGIFDILYEKKVISDGTKKIMRSMTGFRNLIVHEYAELDMHKVYDIFCNRRSDFNVFLKEISVYAGL</sequence>
<evidence type="ECO:0000313" key="5">
    <source>
        <dbReference type="EMBL" id="PIP19533.1"/>
    </source>
</evidence>
<evidence type="ECO:0000256" key="2">
    <source>
        <dbReference type="ARBA" id="ARBA00022722"/>
    </source>
</evidence>
<comment type="caution">
    <text evidence="5">The sequence shown here is derived from an EMBL/GenBank/DDBJ whole genome shotgun (WGS) entry which is preliminary data.</text>
</comment>
<dbReference type="Gene3D" id="1.20.120.580">
    <property type="entry name" value="bsu32300-like"/>
    <property type="match status" value="1"/>
</dbReference>
<name>A0A2G9YLE4_9BACT</name>
<evidence type="ECO:0000256" key="1">
    <source>
        <dbReference type="ARBA" id="ARBA00022649"/>
    </source>
</evidence>
<dbReference type="GO" id="GO:0004540">
    <property type="term" value="F:RNA nuclease activity"/>
    <property type="evidence" value="ECO:0007669"/>
    <property type="project" value="InterPro"/>
</dbReference>
<keyword evidence="2" id="KW-0540">Nuclease</keyword>
<keyword evidence="1" id="KW-1277">Toxin-antitoxin system</keyword>
<dbReference type="PANTHER" id="PTHR33397:SF3">
    <property type="entry name" value="MRNA NUCLEASE HEPT"/>
    <property type="match status" value="1"/>
</dbReference>
<evidence type="ECO:0000256" key="4">
    <source>
        <dbReference type="ARBA" id="ARBA00024207"/>
    </source>
</evidence>
<accession>A0A2G9YLE4</accession>
<evidence type="ECO:0008006" key="7">
    <source>
        <dbReference type="Google" id="ProtNLM"/>
    </source>
</evidence>
<keyword evidence="3" id="KW-0378">Hydrolase</keyword>
<reference evidence="5 6" key="1">
    <citation type="submission" date="2017-09" db="EMBL/GenBank/DDBJ databases">
        <title>Depth-based differentiation of microbial function through sediment-hosted aquifers and enrichment of novel symbionts in the deep terrestrial subsurface.</title>
        <authorList>
            <person name="Probst A.J."/>
            <person name="Ladd B."/>
            <person name="Jarett J.K."/>
            <person name="Geller-Mcgrath D.E."/>
            <person name="Sieber C.M."/>
            <person name="Emerson J.B."/>
            <person name="Anantharaman K."/>
            <person name="Thomas B.C."/>
            <person name="Malmstrom R."/>
            <person name="Stieglmeier M."/>
            <person name="Klingl A."/>
            <person name="Woyke T."/>
            <person name="Ryan C.M."/>
            <person name="Banfield J.F."/>
        </authorList>
    </citation>
    <scope>NUCLEOTIDE SEQUENCE [LARGE SCALE GENOMIC DNA]</scope>
    <source>
        <strain evidence="5">CG23_combo_of_CG06-09_8_20_14_all_41_10</strain>
    </source>
</reference>
<dbReference type="Pfam" id="PF01934">
    <property type="entry name" value="HepT-like"/>
    <property type="match status" value="1"/>
</dbReference>
<dbReference type="GO" id="GO:0016787">
    <property type="term" value="F:hydrolase activity"/>
    <property type="evidence" value="ECO:0007669"/>
    <property type="project" value="UniProtKB-KW"/>
</dbReference>
<dbReference type="InterPro" id="IPR008201">
    <property type="entry name" value="HepT-like"/>
</dbReference>
<dbReference type="AlphaFoldDB" id="A0A2G9YLE4"/>